<accession>A0A1Z3HIF9</accession>
<dbReference type="InterPro" id="IPR012349">
    <property type="entry name" value="Split_barrel_FMN-bd"/>
</dbReference>
<dbReference type="AlphaFoldDB" id="A0A1Z3HIF9"/>
<feature type="domain" description="Pyridoxamine 5'-phosphate oxidase N-terminal" evidence="1">
    <location>
        <begin position="176"/>
        <end position="291"/>
    </location>
</feature>
<sequence length="336" mass="37208">MTTGWTQPHSPFHAGEQAVQTRMGVRDKLEKLGRRVVRDYLADQHREFYHLLPFLIVGTLDHQGHPWASILTGPPGFITAPDPYHLRMATQPLFGSPLADHLTAGADIGILGILPENRRRNRSTGRISAVDDAGITVAIAQTFGNCPQYIQTRTMEVLPEVADPGQAKHIVQGERLDDAAKALISRSDTLFIATAYTPSQDSPAFGADASHRGGNPGFVRVEDDQTLIFPDFTGNFHFNTVGNILLNPSVGLLFIDFDTRDLLYLTGQADIIWEGEEVTAFLGAERFIRIHVEAWQRVAASLPLQFQFGEYSPMLQHSGSWEQMDATLAAKHLRCQ</sequence>
<dbReference type="InterPro" id="IPR011576">
    <property type="entry name" value="Pyridox_Oxase_N"/>
</dbReference>
<dbReference type="OrthoDB" id="9796486at2"/>
<organism evidence="2 3">
    <name type="scientific">Halomicronema hongdechloris C2206</name>
    <dbReference type="NCBI Taxonomy" id="1641165"/>
    <lineage>
        <taxon>Bacteria</taxon>
        <taxon>Bacillati</taxon>
        <taxon>Cyanobacteriota</taxon>
        <taxon>Cyanophyceae</taxon>
        <taxon>Nodosilineales</taxon>
        <taxon>Nodosilineaceae</taxon>
        <taxon>Halomicronema</taxon>
    </lineage>
</organism>
<protein>
    <recommendedName>
        <fullName evidence="1">Pyridoxamine 5'-phosphate oxidase N-terminal domain-containing protein</fullName>
    </recommendedName>
</protein>
<dbReference type="Gene3D" id="2.30.110.10">
    <property type="entry name" value="Electron Transport, Fmn-binding Protein, Chain A"/>
    <property type="match status" value="1"/>
</dbReference>
<dbReference type="PANTHER" id="PTHR42815">
    <property type="entry name" value="FAD-BINDING, PUTATIVE (AFU_ORTHOLOGUE AFUA_6G07600)-RELATED"/>
    <property type="match status" value="1"/>
</dbReference>
<dbReference type="Pfam" id="PF01243">
    <property type="entry name" value="PNPOx_N"/>
    <property type="match status" value="1"/>
</dbReference>
<gene>
    <name evidence="2" type="ORF">XM38_010390</name>
</gene>
<evidence type="ECO:0000313" key="3">
    <source>
        <dbReference type="Proteomes" id="UP000191901"/>
    </source>
</evidence>
<keyword evidence="3" id="KW-1185">Reference proteome</keyword>
<name>A0A1Z3HIF9_9CYAN</name>
<evidence type="ECO:0000259" key="1">
    <source>
        <dbReference type="Pfam" id="PF01243"/>
    </source>
</evidence>
<dbReference type="EMBL" id="CP021983">
    <property type="protein sequence ID" value="ASC70109.1"/>
    <property type="molecule type" value="Genomic_DNA"/>
</dbReference>
<dbReference type="Proteomes" id="UP000191901">
    <property type="component" value="Chromosome"/>
</dbReference>
<dbReference type="SUPFAM" id="SSF50475">
    <property type="entry name" value="FMN-binding split barrel"/>
    <property type="match status" value="2"/>
</dbReference>
<reference evidence="2 3" key="1">
    <citation type="journal article" date="2016" name="Biochim. Biophys. Acta">
        <title>Characterization of red-shifted phycobilisomes isolated from the chlorophyll f-containing cyanobacterium Halomicronema hongdechloris.</title>
        <authorList>
            <person name="Li Y."/>
            <person name="Lin Y."/>
            <person name="Garvey C.J."/>
            <person name="Birch D."/>
            <person name="Corkery R.W."/>
            <person name="Loughlin P.C."/>
            <person name="Scheer H."/>
            <person name="Willows R.D."/>
            <person name="Chen M."/>
        </authorList>
    </citation>
    <scope>NUCLEOTIDE SEQUENCE [LARGE SCALE GENOMIC DNA]</scope>
    <source>
        <strain evidence="2 3">C2206</strain>
    </source>
</reference>
<evidence type="ECO:0000313" key="2">
    <source>
        <dbReference type="EMBL" id="ASC70109.1"/>
    </source>
</evidence>
<dbReference type="KEGG" id="hhg:XM38_010390"/>
<dbReference type="RefSeq" id="WP_088429252.1">
    <property type="nucleotide sequence ID" value="NZ_CP021983.2"/>
</dbReference>
<proteinExistence type="predicted"/>
<dbReference type="PANTHER" id="PTHR42815:SF2">
    <property type="entry name" value="FAD-BINDING, PUTATIVE (AFU_ORTHOLOGUE AFUA_6G07600)-RELATED"/>
    <property type="match status" value="1"/>
</dbReference>